<protein>
    <submittedName>
        <fullName evidence="1">Uncharacterized protein</fullName>
    </submittedName>
</protein>
<dbReference type="AlphaFoldDB" id="M5U8V1"/>
<evidence type="ECO:0000313" key="1">
    <source>
        <dbReference type="EMBL" id="EMI54281.1"/>
    </source>
</evidence>
<sequence length="118" mass="13141">MFDGVDPVFQFNTSGQLRRVYFEGEKLAANENRLTRLLREASTAGQMKLQSHPLSDDEQAKVCQRLAETKSALLHLIQSGSPRVEAVGIEEDEFLERVRDWCADETPPKIAAVPNIGG</sequence>
<keyword evidence="2" id="KW-1185">Reference proteome</keyword>
<reference evidence="1 2" key="1">
    <citation type="journal article" date="2013" name="Mar. Genomics">
        <title>Expression of sulfatases in Rhodopirellula baltica and the diversity of sulfatases in the genus Rhodopirellula.</title>
        <authorList>
            <person name="Wegner C.E."/>
            <person name="Richter-Heitmann T."/>
            <person name="Klindworth A."/>
            <person name="Klockow C."/>
            <person name="Richter M."/>
            <person name="Achstetter T."/>
            <person name="Glockner F.O."/>
            <person name="Harder J."/>
        </authorList>
    </citation>
    <scope>NUCLEOTIDE SEQUENCE [LARGE SCALE GENOMIC DNA]</scope>
    <source>
        <strain evidence="1 2">SM41</strain>
    </source>
</reference>
<dbReference type="EMBL" id="ANOH01000285">
    <property type="protein sequence ID" value="EMI54281.1"/>
    <property type="molecule type" value="Genomic_DNA"/>
</dbReference>
<dbReference type="PATRIC" id="fig|1263870.3.peg.4518"/>
<organism evidence="1 2">
    <name type="scientific">Rhodopirellula sallentina SM41</name>
    <dbReference type="NCBI Taxonomy" id="1263870"/>
    <lineage>
        <taxon>Bacteria</taxon>
        <taxon>Pseudomonadati</taxon>
        <taxon>Planctomycetota</taxon>
        <taxon>Planctomycetia</taxon>
        <taxon>Pirellulales</taxon>
        <taxon>Pirellulaceae</taxon>
        <taxon>Rhodopirellula</taxon>
    </lineage>
</organism>
<accession>M5U8V1</accession>
<proteinExistence type="predicted"/>
<gene>
    <name evidence="1" type="ORF">RSSM_04272</name>
</gene>
<comment type="caution">
    <text evidence="1">The sequence shown here is derived from an EMBL/GenBank/DDBJ whole genome shotgun (WGS) entry which is preliminary data.</text>
</comment>
<name>M5U8V1_9BACT</name>
<dbReference type="Proteomes" id="UP000011885">
    <property type="component" value="Unassembled WGS sequence"/>
</dbReference>
<evidence type="ECO:0000313" key="2">
    <source>
        <dbReference type="Proteomes" id="UP000011885"/>
    </source>
</evidence>